<gene>
    <name evidence="1" type="ORF">SVIM_LOCUS282531</name>
</gene>
<accession>A0A6N2MBM0</accession>
<proteinExistence type="predicted"/>
<reference evidence="1" key="1">
    <citation type="submission" date="2019-03" db="EMBL/GenBank/DDBJ databases">
        <authorList>
            <person name="Mank J."/>
            <person name="Almeida P."/>
        </authorList>
    </citation>
    <scope>NUCLEOTIDE SEQUENCE</scope>
    <source>
        <strain evidence="1">78183</strain>
    </source>
</reference>
<protein>
    <submittedName>
        <fullName evidence="1">Uncharacterized protein</fullName>
    </submittedName>
</protein>
<dbReference type="EMBL" id="CAADRP010001619">
    <property type="protein sequence ID" value="VFU45246.1"/>
    <property type="molecule type" value="Genomic_DNA"/>
</dbReference>
<organism evidence="1">
    <name type="scientific">Salix viminalis</name>
    <name type="common">Common osier</name>
    <name type="synonym">Basket willow</name>
    <dbReference type="NCBI Taxonomy" id="40686"/>
    <lineage>
        <taxon>Eukaryota</taxon>
        <taxon>Viridiplantae</taxon>
        <taxon>Streptophyta</taxon>
        <taxon>Embryophyta</taxon>
        <taxon>Tracheophyta</taxon>
        <taxon>Spermatophyta</taxon>
        <taxon>Magnoliopsida</taxon>
        <taxon>eudicotyledons</taxon>
        <taxon>Gunneridae</taxon>
        <taxon>Pentapetalae</taxon>
        <taxon>rosids</taxon>
        <taxon>fabids</taxon>
        <taxon>Malpighiales</taxon>
        <taxon>Salicaceae</taxon>
        <taxon>Saliceae</taxon>
        <taxon>Salix</taxon>
    </lineage>
</organism>
<dbReference type="AlphaFoldDB" id="A0A6N2MBM0"/>
<sequence>MVYQTSSNKTIPSYEKEGLRQEAFGIDAGRVHVQQLLAIDKLECYRNPGAEISLYAPDDPLTINAHKDRCLQVTTVVDFDSNFQSSEYLQLILEFYTDDFGDGERTKQWTNKRSPFLSYIQTPSSMLIRYRLELTSQLPSADIISSSAHQRGDTFGVAPSGPTDVISFNLAAISFIGGLCFGSGWMQILITSDNFSSSSSWKDFRVGSTFSFNGCSLLRSSMDGDPVLDAVASFQKLKSDILAA</sequence>
<evidence type="ECO:0000313" key="1">
    <source>
        <dbReference type="EMBL" id="VFU45246.1"/>
    </source>
</evidence>
<name>A0A6N2MBM0_SALVM</name>